<reference evidence="2 3" key="1">
    <citation type="journal article" date="2020" name="ISME J.">
        <title>Uncovering the hidden diversity of litter-decomposition mechanisms in mushroom-forming fungi.</title>
        <authorList>
            <person name="Floudas D."/>
            <person name="Bentzer J."/>
            <person name="Ahren D."/>
            <person name="Johansson T."/>
            <person name="Persson P."/>
            <person name="Tunlid A."/>
        </authorList>
    </citation>
    <scope>NUCLEOTIDE SEQUENCE [LARGE SCALE GENOMIC DNA]</scope>
    <source>
        <strain evidence="2 3">CBS 146.42</strain>
    </source>
</reference>
<protein>
    <submittedName>
        <fullName evidence="2">Uncharacterized protein</fullName>
    </submittedName>
</protein>
<gene>
    <name evidence="2" type="ORF">D9756_005874</name>
</gene>
<evidence type="ECO:0000313" key="2">
    <source>
        <dbReference type="EMBL" id="KAF5352728.1"/>
    </source>
</evidence>
<dbReference type="AlphaFoldDB" id="A0A8H5D3V0"/>
<keyword evidence="3" id="KW-1185">Reference proteome</keyword>
<proteinExistence type="predicted"/>
<dbReference type="Proteomes" id="UP000559027">
    <property type="component" value="Unassembled WGS sequence"/>
</dbReference>
<dbReference type="OrthoDB" id="3062721at2759"/>
<keyword evidence="1" id="KW-1133">Transmembrane helix</keyword>
<sequence length="376" mass="42637">MPTCTIFAFKDETIFHESERTAVINLPSFESFPSVSMSKIGESFIMFSARVIASFGFGLSIFMIWFRWLAPLAVPPPSPRQWPKRSDNEHNRLLPSELGTYTLRKTINKAALLRHAHPQAVNVSCRLTSDPCQTAKRVGKPVVLSLQLSSLSDVESIHQRDSVWMPSTPIQTFSLPSTPTLQPTLTLENTPETTGLHRRSSSTSRLISMVKSPFRAKSKHFSFPCTLRGRSPRQTSMPTTPFKLPTVLVHKATKKTLGPFKAPWRRSWPEASIMTDKDTDLRESKASIPHHPVSTSRLFWSSNVGSRPSNQERIRHQPLTSTIFSRRLLHQPISSSRPRTLPYEAPYFACPPIPIRKEYTRIRSPRTSYDDYSPGR</sequence>
<name>A0A8H5D3V0_9AGAR</name>
<accession>A0A8H5D3V0</accession>
<evidence type="ECO:0000313" key="3">
    <source>
        <dbReference type="Proteomes" id="UP000559027"/>
    </source>
</evidence>
<feature type="transmembrane region" description="Helical" evidence="1">
    <location>
        <begin position="47"/>
        <end position="70"/>
    </location>
</feature>
<organism evidence="2 3">
    <name type="scientific">Leucocoprinus leucothites</name>
    <dbReference type="NCBI Taxonomy" id="201217"/>
    <lineage>
        <taxon>Eukaryota</taxon>
        <taxon>Fungi</taxon>
        <taxon>Dikarya</taxon>
        <taxon>Basidiomycota</taxon>
        <taxon>Agaricomycotina</taxon>
        <taxon>Agaricomycetes</taxon>
        <taxon>Agaricomycetidae</taxon>
        <taxon>Agaricales</taxon>
        <taxon>Agaricineae</taxon>
        <taxon>Agaricaceae</taxon>
        <taxon>Leucocoprinus</taxon>
    </lineage>
</organism>
<evidence type="ECO:0000256" key="1">
    <source>
        <dbReference type="SAM" id="Phobius"/>
    </source>
</evidence>
<dbReference type="EMBL" id="JAACJO010000011">
    <property type="protein sequence ID" value="KAF5352728.1"/>
    <property type="molecule type" value="Genomic_DNA"/>
</dbReference>
<comment type="caution">
    <text evidence="2">The sequence shown here is derived from an EMBL/GenBank/DDBJ whole genome shotgun (WGS) entry which is preliminary data.</text>
</comment>
<keyword evidence="1" id="KW-0472">Membrane</keyword>
<keyword evidence="1" id="KW-0812">Transmembrane</keyword>